<dbReference type="InterPro" id="IPR007077">
    <property type="entry name" value="TfoX_C"/>
</dbReference>
<keyword evidence="4" id="KW-1185">Reference proteome</keyword>
<dbReference type="PATRIC" id="fig|630626.3.peg.2396"/>
<protein>
    <submittedName>
        <fullName evidence="3">Putative DNA transformation protein with TfoX domain</fullName>
    </submittedName>
</protein>
<dbReference type="HOGENOM" id="CLU_094990_0_0_6"/>
<name>I2BAK5_SHIBC</name>
<dbReference type="EMBL" id="CP001560">
    <property type="protein sequence ID" value="AFJ47559.1"/>
    <property type="molecule type" value="Genomic_DNA"/>
</dbReference>
<sequence>MKKASLERIRASREYLSELGEIKHRALFGGYSLFVDNTVFAMVAEGELYLRACEQAATYVSRREPGMLSIHKRGRAVALQYYHVDDELWEDKHQLLTLSRESLRCAQDEKQSRKAAQRLKDLPNLSLRIEMLLQDVGVDDVNTLIHLGARACWIKLRKVHPFIGINILYALEGAIRGVHLAALPAARRRELQEWWLALQRDRSGNLSID</sequence>
<accession>I2BAK5</accession>
<dbReference type="Proteomes" id="UP000001955">
    <property type="component" value="Chromosome"/>
</dbReference>
<reference evidence="3 4" key="1">
    <citation type="journal article" date="2012" name="J. Bacteriol.">
        <title>Complete genome sequence of the B12-producing Shimwellia blattae strain DSM 4481, isolated from a cockroach.</title>
        <authorList>
            <person name="Brzuszkiewicz E."/>
            <person name="Waschkowitz T."/>
            <person name="Wiezer A."/>
            <person name="Daniel R."/>
        </authorList>
    </citation>
    <scope>NUCLEOTIDE SEQUENCE [LARGE SCALE GENOMIC DNA]</scope>
    <source>
        <strain evidence="4">ATCC 29907 / DSM 4481 / JCM 1650 / NBRC 105725 / CDC 9005-74</strain>
    </source>
</reference>
<organism evidence="3 4">
    <name type="scientific">Shimwellia blattae (strain ATCC 29907 / DSM 4481 / JCM 1650 / NBRC 105725 / CDC 9005-74)</name>
    <name type="common">Escherichia blattae</name>
    <dbReference type="NCBI Taxonomy" id="630626"/>
    <lineage>
        <taxon>Bacteria</taxon>
        <taxon>Pseudomonadati</taxon>
        <taxon>Pseudomonadota</taxon>
        <taxon>Gammaproteobacteria</taxon>
        <taxon>Enterobacterales</taxon>
        <taxon>Enterobacteriaceae</taxon>
        <taxon>Shimwellia</taxon>
    </lineage>
</organism>
<proteinExistence type="predicted"/>
<feature type="domain" description="TfoX C-terminal" evidence="2">
    <location>
        <begin position="116"/>
        <end position="194"/>
    </location>
</feature>
<dbReference type="InterPro" id="IPR007076">
    <property type="entry name" value="TfoX_N"/>
</dbReference>
<evidence type="ECO:0000313" key="3">
    <source>
        <dbReference type="EMBL" id="AFJ47559.1"/>
    </source>
</evidence>
<evidence type="ECO:0000259" key="1">
    <source>
        <dbReference type="Pfam" id="PF04993"/>
    </source>
</evidence>
<dbReference type="STRING" id="630626.EBL_c24730"/>
<dbReference type="eggNOG" id="COG3070">
    <property type="taxonomic scope" value="Bacteria"/>
</dbReference>
<dbReference type="PANTHER" id="PTHR36121:SF1">
    <property type="entry name" value="PROTEIN SXY"/>
    <property type="match status" value="1"/>
</dbReference>
<dbReference type="Pfam" id="PF04993">
    <property type="entry name" value="TfoX_N"/>
    <property type="match status" value="1"/>
</dbReference>
<dbReference type="AlphaFoldDB" id="I2BAK5"/>
<dbReference type="Gene3D" id="1.10.150.20">
    <property type="entry name" value="5' to 3' exonuclease, C-terminal subdomain"/>
    <property type="match status" value="1"/>
</dbReference>
<evidence type="ECO:0000313" key="4">
    <source>
        <dbReference type="Proteomes" id="UP000001955"/>
    </source>
</evidence>
<dbReference type="RefSeq" id="WP_002439606.1">
    <property type="nucleotide sequence ID" value="NC_017910.1"/>
</dbReference>
<feature type="domain" description="TfoX N-terminal" evidence="1">
    <location>
        <begin position="14"/>
        <end position="106"/>
    </location>
</feature>
<dbReference type="GO" id="GO:0030420">
    <property type="term" value="P:establishment of competence for transformation"/>
    <property type="evidence" value="ECO:0007669"/>
    <property type="project" value="InterPro"/>
</dbReference>
<dbReference type="SUPFAM" id="SSF159894">
    <property type="entry name" value="YgaC/TfoX-N like"/>
    <property type="match status" value="1"/>
</dbReference>
<dbReference type="OrthoDB" id="4225809at2"/>
<dbReference type="InterPro" id="IPR047525">
    <property type="entry name" value="TfoX-like"/>
</dbReference>
<dbReference type="Gene3D" id="3.30.1460.30">
    <property type="entry name" value="YgaC/TfoX-N like chaperone"/>
    <property type="match status" value="1"/>
</dbReference>
<dbReference type="InterPro" id="IPR026256">
    <property type="entry name" value="TfoX-like_gammaprotbact"/>
</dbReference>
<gene>
    <name evidence="3" type="primary">yccR</name>
    <name evidence="3" type="ordered locus">EBL_c24730</name>
</gene>
<dbReference type="Pfam" id="PF04994">
    <property type="entry name" value="TfoX_C"/>
    <property type="match status" value="1"/>
</dbReference>
<dbReference type="PANTHER" id="PTHR36121">
    <property type="entry name" value="PROTEIN SXY"/>
    <property type="match status" value="1"/>
</dbReference>
<dbReference type="PIRSF" id="PIRSF028788">
    <property type="entry name" value="TfoX_Sxy"/>
    <property type="match status" value="1"/>
</dbReference>
<accession>K6VC82</accession>
<evidence type="ECO:0000259" key="2">
    <source>
        <dbReference type="Pfam" id="PF04994"/>
    </source>
</evidence>
<dbReference type="KEGG" id="ebt:EBL_c24730"/>